<dbReference type="PROSITE" id="PS51257">
    <property type="entry name" value="PROKAR_LIPOPROTEIN"/>
    <property type="match status" value="1"/>
</dbReference>
<gene>
    <name evidence="2" type="ORF">SG35_003925</name>
</gene>
<evidence type="ECO:0000313" key="3">
    <source>
        <dbReference type="Proteomes" id="UP000032568"/>
    </source>
</evidence>
<dbReference type="AlphaFoldDB" id="A0AAE9YRF3"/>
<dbReference type="EMBL" id="CP059735">
    <property type="protein sequence ID" value="WDD99830.1"/>
    <property type="molecule type" value="Genomic_DNA"/>
</dbReference>
<evidence type="ECO:0000313" key="2">
    <source>
        <dbReference type="EMBL" id="WDD99830.1"/>
    </source>
</evidence>
<keyword evidence="1" id="KW-0732">Signal</keyword>
<dbReference type="KEGG" id="tact:SG35_003925"/>
<keyword evidence="3" id="KW-1185">Reference proteome</keyword>
<name>A0AAE9YRF3_9GAMM</name>
<organism evidence="2 3">
    <name type="scientific">Thalassomonas actiniarum</name>
    <dbReference type="NCBI Taxonomy" id="485447"/>
    <lineage>
        <taxon>Bacteria</taxon>
        <taxon>Pseudomonadati</taxon>
        <taxon>Pseudomonadota</taxon>
        <taxon>Gammaproteobacteria</taxon>
        <taxon>Alteromonadales</taxon>
        <taxon>Colwelliaceae</taxon>
        <taxon>Thalassomonas</taxon>
    </lineage>
</organism>
<reference evidence="2 3" key="1">
    <citation type="journal article" date="2015" name="Genome Announc.">
        <title>Draft Genome Sequences of Marine Isolates of Thalassomonas viridans and Thalassomonas actiniarum.</title>
        <authorList>
            <person name="Olonade I."/>
            <person name="van Zyl L.J."/>
            <person name="Trindade M."/>
        </authorList>
    </citation>
    <scope>NUCLEOTIDE SEQUENCE [LARGE SCALE GENOMIC DNA]</scope>
    <source>
        <strain evidence="2 3">A5K-106</strain>
    </source>
</reference>
<sequence>MPTRVIYPLFLMLACLLSAPLSGPLFGQETAKDLSEEAKPPVIHGDIPEKIHISERKVKKILRRHGFSRVKILEIDYEIFENQKVYEVDFKYKGKIYEAAISLNHKFLYSEIDIDD</sequence>
<accession>A0AAE9YRF3</accession>
<feature type="signal peptide" evidence="1">
    <location>
        <begin position="1"/>
        <end position="27"/>
    </location>
</feature>
<protein>
    <recommendedName>
        <fullName evidence="4">PepSY domain-containing protein</fullName>
    </recommendedName>
</protein>
<proteinExistence type="predicted"/>
<evidence type="ECO:0008006" key="4">
    <source>
        <dbReference type="Google" id="ProtNLM"/>
    </source>
</evidence>
<feature type="chain" id="PRO_5042142701" description="PepSY domain-containing protein" evidence="1">
    <location>
        <begin position="28"/>
        <end position="116"/>
    </location>
</feature>
<reference evidence="2 3" key="2">
    <citation type="journal article" date="2022" name="Mar. Drugs">
        <title>Bioassay-Guided Fractionation Leads to the Detection of Cholic Acid Generated by the Rare Thalassomonas sp.</title>
        <authorList>
            <person name="Pheiffer F."/>
            <person name="Schneider Y.K."/>
            <person name="Hansen E.H."/>
            <person name="Andersen J.H."/>
            <person name="Isaksson J."/>
            <person name="Busche T."/>
            <person name="R C."/>
            <person name="Kalinowski J."/>
            <person name="Zyl L.V."/>
            <person name="Trindade M."/>
        </authorList>
    </citation>
    <scope>NUCLEOTIDE SEQUENCE [LARGE SCALE GENOMIC DNA]</scope>
    <source>
        <strain evidence="2 3">A5K-106</strain>
    </source>
</reference>
<dbReference type="RefSeq" id="WP_044831931.1">
    <property type="nucleotide sequence ID" value="NZ_CP059735.1"/>
</dbReference>
<dbReference type="Proteomes" id="UP000032568">
    <property type="component" value="Chromosome"/>
</dbReference>
<evidence type="ECO:0000256" key="1">
    <source>
        <dbReference type="SAM" id="SignalP"/>
    </source>
</evidence>